<accession>A0A381U7E2</accession>
<dbReference type="InterPro" id="IPR003293">
    <property type="entry name" value="Nudix_hydrolase6-like"/>
</dbReference>
<dbReference type="InterPro" id="IPR020084">
    <property type="entry name" value="NUDIX_hydrolase_CS"/>
</dbReference>
<keyword evidence="1" id="KW-0378">Hydrolase</keyword>
<dbReference type="PANTHER" id="PTHR13994">
    <property type="entry name" value="NUDIX HYDROLASE RELATED"/>
    <property type="match status" value="1"/>
</dbReference>
<proteinExistence type="predicted"/>
<gene>
    <name evidence="3" type="ORF">METZ01_LOCUS76495</name>
</gene>
<reference evidence="3" key="1">
    <citation type="submission" date="2018-05" db="EMBL/GenBank/DDBJ databases">
        <authorList>
            <person name="Lanie J.A."/>
            <person name="Ng W.-L."/>
            <person name="Kazmierczak K.M."/>
            <person name="Andrzejewski T.M."/>
            <person name="Davidsen T.M."/>
            <person name="Wayne K.J."/>
            <person name="Tettelin H."/>
            <person name="Glass J.I."/>
            <person name="Rusch D."/>
            <person name="Podicherti R."/>
            <person name="Tsui H.-C.T."/>
            <person name="Winkler M.E."/>
        </authorList>
    </citation>
    <scope>NUCLEOTIDE SEQUENCE</scope>
</reference>
<dbReference type="AlphaFoldDB" id="A0A381U7E2"/>
<dbReference type="Gene3D" id="3.40.630.30">
    <property type="match status" value="1"/>
</dbReference>
<organism evidence="3">
    <name type="scientific">marine metagenome</name>
    <dbReference type="NCBI Taxonomy" id="408172"/>
    <lineage>
        <taxon>unclassified sequences</taxon>
        <taxon>metagenomes</taxon>
        <taxon>ecological metagenomes</taxon>
    </lineage>
</organism>
<dbReference type="PROSITE" id="PS51462">
    <property type="entry name" value="NUDIX"/>
    <property type="match status" value="1"/>
</dbReference>
<sequence>MSTIYFEALTNRALHKGLKMGELNWTMNPFGGAVIDPQSLSADPDMFSDQIDSAIDIWKKTEVRVAWLNIPHEIVTIVPIAADRGFTFHHAESGYAMMTRQIEDGAFIPPYATHYIGVGGVVLNSRQELLVVSERYRMGGRGPSYKLPGGALQPGEHLEEAAVREVEEETGVKTEFEALVCFRHWHGYRYGKSDIYFVARLTALSEDITMQEEEIAECLWMPVDDFLNSDDIHVFNKTIVHSALSSKGVSPVKIRGYDPAEKFEFFMPRETHHIAQQ</sequence>
<name>A0A381U7E2_9ZZZZ</name>
<dbReference type="GO" id="GO:0051287">
    <property type="term" value="F:NAD binding"/>
    <property type="evidence" value="ECO:0007669"/>
    <property type="project" value="TreeGrafter"/>
</dbReference>
<dbReference type="Pfam" id="PF18290">
    <property type="entry name" value="Nudix_hydro"/>
    <property type="match status" value="1"/>
</dbReference>
<dbReference type="Pfam" id="PF00293">
    <property type="entry name" value="NUDIX"/>
    <property type="match status" value="1"/>
</dbReference>
<evidence type="ECO:0000313" key="3">
    <source>
        <dbReference type="EMBL" id="SVA23641.1"/>
    </source>
</evidence>
<dbReference type="PROSITE" id="PS00893">
    <property type="entry name" value="NUDIX_BOX"/>
    <property type="match status" value="1"/>
</dbReference>
<feature type="domain" description="Nudix hydrolase" evidence="2">
    <location>
        <begin position="113"/>
        <end position="245"/>
    </location>
</feature>
<dbReference type="InterPro" id="IPR015797">
    <property type="entry name" value="NUDIX_hydrolase-like_dom_sf"/>
</dbReference>
<dbReference type="PRINTS" id="PR01356">
    <property type="entry name" value="GFGPROTEIN"/>
</dbReference>
<dbReference type="EMBL" id="UINC01005803">
    <property type="protein sequence ID" value="SVA23641.1"/>
    <property type="molecule type" value="Genomic_DNA"/>
</dbReference>
<evidence type="ECO:0000256" key="1">
    <source>
        <dbReference type="ARBA" id="ARBA00022801"/>
    </source>
</evidence>
<dbReference type="InterPro" id="IPR040618">
    <property type="entry name" value="Pre-Nudix"/>
</dbReference>
<dbReference type="InterPro" id="IPR020476">
    <property type="entry name" value="Nudix_hydrolase"/>
</dbReference>
<dbReference type="GO" id="GO:0047631">
    <property type="term" value="F:ADP-ribose diphosphatase activity"/>
    <property type="evidence" value="ECO:0007669"/>
    <property type="project" value="TreeGrafter"/>
</dbReference>
<dbReference type="InterPro" id="IPR000086">
    <property type="entry name" value="NUDIX_hydrolase_dom"/>
</dbReference>
<dbReference type="SUPFAM" id="SSF55811">
    <property type="entry name" value="Nudix"/>
    <property type="match status" value="1"/>
</dbReference>
<dbReference type="PANTHER" id="PTHR13994:SF13">
    <property type="entry name" value="FI03680P"/>
    <property type="match status" value="1"/>
</dbReference>
<dbReference type="CDD" id="cd04670">
    <property type="entry name" value="NUDIX_ASFGF2_Nudt6"/>
    <property type="match status" value="1"/>
</dbReference>
<dbReference type="GO" id="GO:0035529">
    <property type="term" value="F:NADH pyrophosphatase activity"/>
    <property type="evidence" value="ECO:0007669"/>
    <property type="project" value="TreeGrafter"/>
</dbReference>
<dbReference type="Gene3D" id="3.90.79.10">
    <property type="entry name" value="Nucleoside Triphosphate Pyrophosphohydrolase"/>
    <property type="match status" value="1"/>
</dbReference>
<evidence type="ECO:0000259" key="2">
    <source>
        <dbReference type="PROSITE" id="PS51462"/>
    </source>
</evidence>
<dbReference type="PRINTS" id="PR00502">
    <property type="entry name" value="NUDIXFAMILY"/>
</dbReference>
<protein>
    <recommendedName>
        <fullName evidence="2">Nudix hydrolase domain-containing protein</fullName>
    </recommendedName>
</protein>